<dbReference type="InterPro" id="IPR004635">
    <property type="entry name" value="Pept_S49_SppA"/>
</dbReference>
<dbReference type="GO" id="GO:0016020">
    <property type="term" value="C:membrane"/>
    <property type="evidence" value="ECO:0007669"/>
    <property type="project" value="UniProtKB-SubCell"/>
</dbReference>
<dbReference type="InterPro" id="IPR029045">
    <property type="entry name" value="ClpP/crotonase-like_dom_sf"/>
</dbReference>
<sequence>MKSFLKTAMASLVGLVLFLVLLVMLAGVIITSQEAPKPLEDNTLLVVNLSVPISDKAPRQKFSDVIGGAIRKKDAGQQSLRTLVRAIHKAAGNDHISALYLKGNVVRKGYASGWAALKEVREAVAAFRDAGKPVITWQEDLDEETLYVVSPANEIVLNPMALMEFNGFAAEVKYYRQAFEKYGIDVQVTRVGKYKSAVEPFLLDHMSDESREQLNSLLNDMFDEAVADIARSRKLSPDSLYSLAQNEAVIPAREALSRGFVTSVDYYDVVLKRLRELTDTKAGEEIERLVGVSDFLASVEKESEDKDKLVVIYAEGDIVSGNDEDEVAGTYISRLLRKAREDDDVKAVVLRVNSPGGSADASDIIQRETILLKKEKPLIVSMGTVAASGGYWISAYGDEIYAEPNTITGSIGVFGMYLNIKKLVNEFGVKVETARTAPAADIYSLFRPKTERELAVIQKFVDSIYDQFLDKVSEGRKLDRAAVHEIAQGRVWSGKQARQLGLVDKFGGLEDAIAAAADKAGLKDYRVEEYQQPGSFMDDIMEELGFSASVKTGVPLLDSMWEELGYLLQKADSKGIYVRLPYDLSVH</sequence>
<evidence type="ECO:0000256" key="5">
    <source>
        <dbReference type="ARBA" id="ARBA00022825"/>
    </source>
</evidence>
<dbReference type="InterPro" id="IPR047217">
    <property type="entry name" value="S49_SppA_67K_type_N"/>
</dbReference>
<dbReference type="NCBIfam" id="TIGR00706">
    <property type="entry name" value="SppA_dom"/>
    <property type="match status" value="1"/>
</dbReference>
<dbReference type="KEGG" id="tbn:TBH_C0635"/>
<dbReference type="Gene3D" id="3.90.226.10">
    <property type="entry name" value="2-enoyl-CoA Hydratase, Chain A, domain 1"/>
    <property type="match status" value="4"/>
</dbReference>
<dbReference type="PANTHER" id="PTHR33209:SF1">
    <property type="entry name" value="PEPTIDASE S49 DOMAIN-CONTAINING PROTEIN"/>
    <property type="match status" value="1"/>
</dbReference>
<proteinExistence type="inferred from homology"/>
<evidence type="ECO:0000256" key="6">
    <source>
        <dbReference type="ARBA" id="ARBA00023136"/>
    </source>
</evidence>
<comment type="subcellular location">
    <subcellularLocation>
        <location evidence="1">Membrane</location>
    </subcellularLocation>
</comment>
<dbReference type="InterPro" id="IPR047272">
    <property type="entry name" value="S49_SppA_C"/>
</dbReference>
<keyword evidence="5" id="KW-0720">Serine protease</keyword>
<name>A0A7U6GHA4_9GAMM</name>
<evidence type="ECO:0000256" key="1">
    <source>
        <dbReference type="ARBA" id="ARBA00004370"/>
    </source>
</evidence>
<feature type="active site" description="Nucleophile" evidence="7">
    <location>
        <position position="388"/>
    </location>
</feature>
<evidence type="ECO:0000313" key="10">
    <source>
        <dbReference type="Proteomes" id="UP000031631"/>
    </source>
</evidence>
<organism evidence="9 10">
    <name type="scientific">Thiolapillus brandeum</name>
    <dbReference type="NCBI Taxonomy" id="1076588"/>
    <lineage>
        <taxon>Bacteria</taxon>
        <taxon>Pseudomonadati</taxon>
        <taxon>Pseudomonadota</taxon>
        <taxon>Gammaproteobacteria</taxon>
        <taxon>Chromatiales</taxon>
        <taxon>Sedimenticolaceae</taxon>
        <taxon>Thiolapillus</taxon>
    </lineage>
</organism>
<dbReference type="PANTHER" id="PTHR33209">
    <property type="entry name" value="PROTEASE 4"/>
    <property type="match status" value="1"/>
</dbReference>
<dbReference type="NCBIfam" id="TIGR00705">
    <property type="entry name" value="SppA_67K"/>
    <property type="match status" value="1"/>
</dbReference>
<dbReference type="EMBL" id="AP012273">
    <property type="protein sequence ID" value="BAO43573.1"/>
    <property type="molecule type" value="Genomic_DNA"/>
</dbReference>
<evidence type="ECO:0000256" key="3">
    <source>
        <dbReference type="ARBA" id="ARBA00022670"/>
    </source>
</evidence>
<dbReference type="InterPro" id="IPR004634">
    <property type="entry name" value="Pept_S49_pIV"/>
</dbReference>
<feature type="domain" description="Peptidase S49" evidence="8">
    <location>
        <begin position="127"/>
        <end position="279"/>
    </location>
</feature>
<reference evidence="9 10" key="1">
    <citation type="journal article" date="2014" name="PLoS ONE">
        <title>Physiological and genomic features of a novel sulfur-oxidizing gammaproteobacterium belonging to a previously uncultivated symbiotic lineage isolated from a hydrothermal vent.</title>
        <authorList>
            <person name="Nunoura T."/>
            <person name="Takaki Y."/>
            <person name="Kazama H."/>
            <person name="Kakuta J."/>
            <person name="Shimamura S."/>
            <person name="Makita H."/>
            <person name="Hirai M."/>
            <person name="Miyazaki M."/>
            <person name="Takai K."/>
        </authorList>
    </citation>
    <scope>NUCLEOTIDE SEQUENCE [LARGE SCALE GENOMIC DNA]</scope>
    <source>
        <strain evidence="9 10">Hiromi1</strain>
    </source>
</reference>
<keyword evidence="4 9" id="KW-0378">Hydrolase</keyword>
<feature type="active site" description="Proton donor/acceptor" evidence="7">
    <location>
        <position position="195"/>
    </location>
</feature>
<evidence type="ECO:0000256" key="4">
    <source>
        <dbReference type="ARBA" id="ARBA00022801"/>
    </source>
</evidence>
<evidence type="ECO:0000259" key="8">
    <source>
        <dbReference type="Pfam" id="PF01343"/>
    </source>
</evidence>
<dbReference type="InterPro" id="IPR002142">
    <property type="entry name" value="Peptidase_S49"/>
</dbReference>
<dbReference type="GO" id="GO:0006465">
    <property type="term" value="P:signal peptide processing"/>
    <property type="evidence" value="ECO:0007669"/>
    <property type="project" value="InterPro"/>
</dbReference>
<dbReference type="OrthoDB" id="9764363at2"/>
<keyword evidence="10" id="KW-1185">Reference proteome</keyword>
<dbReference type="PIRSF" id="PIRSF001217">
    <property type="entry name" value="Protease_4_SppA"/>
    <property type="match status" value="1"/>
</dbReference>
<dbReference type="GO" id="GO:0008236">
    <property type="term" value="F:serine-type peptidase activity"/>
    <property type="evidence" value="ECO:0007669"/>
    <property type="project" value="UniProtKB-KW"/>
</dbReference>
<evidence type="ECO:0000313" key="9">
    <source>
        <dbReference type="EMBL" id="BAO43573.1"/>
    </source>
</evidence>
<accession>A0A7U6GHA4</accession>
<dbReference type="CDD" id="cd07023">
    <property type="entry name" value="S49_Sppa_N_C"/>
    <property type="match status" value="1"/>
</dbReference>
<evidence type="ECO:0000256" key="7">
    <source>
        <dbReference type="PIRSR" id="PIRSR001217-1"/>
    </source>
</evidence>
<dbReference type="CDD" id="cd07018">
    <property type="entry name" value="S49_SppA_67K_type"/>
    <property type="match status" value="1"/>
</dbReference>
<dbReference type="Proteomes" id="UP000031631">
    <property type="component" value="Chromosome"/>
</dbReference>
<dbReference type="RefSeq" id="WP_041065435.1">
    <property type="nucleotide sequence ID" value="NZ_AP012273.1"/>
</dbReference>
<keyword evidence="6" id="KW-0472">Membrane</keyword>
<feature type="domain" description="Peptidase S49" evidence="8">
    <location>
        <begin position="372"/>
        <end position="522"/>
    </location>
</feature>
<dbReference type="AlphaFoldDB" id="A0A7U6GHA4"/>
<dbReference type="Pfam" id="PF01343">
    <property type="entry name" value="Peptidase_S49"/>
    <property type="match status" value="2"/>
</dbReference>
<dbReference type="SUPFAM" id="SSF52096">
    <property type="entry name" value="ClpP/crotonase"/>
    <property type="match status" value="2"/>
</dbReference>
<comment type="similarity">
    <text evidence="2">Belongs to the peptidase S49 family.</text>
</comment>
<gene>
    <name evidence="9" type="primary">sppA</name>
    <name evidence="9" type="ORF">TBH_C0635</name>
</gene>
<dbReference type="EC" id="3.4.21.-" evidence="9"/>
<keyword evidence="3 9" id="KW-0645">Protease</keyword>
<evidence type="ECO:0000256" key="2">
    <source>
        <dbReference type="ARBA" id="ARBA00008683"/>
    </source>
</evidence>
<protein>
    <submittedName>
        <fullName evidence="9">Protease IV</fullName>
        <ecNumber evidence="9">3.4.21.-</ecNumber>
    </submittedName>
</protein>